<keyword evidence="4" id="KW-0378">Hydrolase</keyword>
<dbReference type="GO" id="GO:0008233">
    <property type="term" value="F:peptidase activity"/>
    <property type="evidence" value="ECO:0007669"/>
    <property type="project" value="UniProtKB-KW"/>
</dbReference>
<keyword evidence="6" id="KW-1185">Reference proteome</keyword>
<dbReference type="PANTHER" id="PTHR30302">
    <property type="entry name" value="HYDROGENASE 1 MATURATION PROTEASE"/>
    <property type="match status" value="1"/>
</dbReference>
<sequence>MTEHWAVVIGVGNAYRSDDGVGSAVALQIERLDIPGVLVTLSDGEPMSVADLWAGMDLAVVIDAVRCEPSAPGRVRRGGIDLLRHTRTVASSHTLGIQDALPLSRAIGRVPGRIVVIAVDAACLDLGIGLSEPVAAAVPHAVEAVRAELRRAAPANHPHR</sequence>
<dbReference type="CDD" id="cd00518">
    <property type="entry name" value="H2MP"/>
    <property type="match status" value="1"/>
</dbReference>
<dbReference type="GO" id="GO:0006508">
    <property type="term" value="P:proteolysis"/>
    <property type="evidence" value="ECO:0007669"/>
    <property type="project" value="UniProtKB-KW"/>
</dbReference>
<reference evidence="5 6" key="1">
    <citation type="submission" date="2023-12" db="EMBL/GenBank/DDBJ databases">
        <title>novel species in genus Nocarida.</title>
        <authorList>
            <person name="Li Z."/>
        </authorList>
    </citation>
    <scope>NUCLEOTIDE SEQUENCE [LARGE SCALE GENOMIC DNA]</scope>
    <source>
        <strain evidence="5 6">CDC186</strain>
    </source>
</reference>
<keyword evidence="3" id="KW-0064">Aspartyl protease</keyword>
<dbReference type="Gene3D" id="3.40.50.1450">
    <property type="entry name" value="HybD-like"/>
    <property type="match status" value="1"/>
</dbReference>
<keyword evidence="2 5" id="KW-0645">Protease</keyword>
<dbReference type="SUPFAM" id="SSF53163">
    <property type="entry name" value="HybD-like"/>
    <property type="match status" value="1"/>
</dbReference>
<dbReference type="PANTHER" id="PTHR30302:SF1">
    <property type="entry name" value="HYDROGENASE 2 MATURATION PROTEASE"/>
    <property type="match status" value="1"/>
</dbReference>
<organism evidence="5 6">
    <name type="scientific">Nocardia implantans</name>
    <dbReference type="NCBI Taxonomy" id="3108168"/>
    <lineage>
        <taxon>Bacteria</taxon>
        <taxon>Bacillati</taxon>
        <taxon>Actinomycetota</taxon>
        <taxon>Actinomycetes</taxon>
        <taxon>Mycobacteriales</taxon>
        <taxon>Nocardiaceae</taxon>
        <taxon>Nocardia</taxon>
    </lineage>
</organism>
<dbReference type="Pfam" id="PF01750">
    <property type="entry name" value="HycI"/>
    <property type="match status" value="1"/>
</dbReference>
<evidence type="ECO:0000313" key="5">
    <source>
        <dbReference type="EMBL" id="MEB3511933.1"/>
    </source>
</evidence>
<dbReference type="InterPro" id="IPR023430">
    <property type="entry name" value="Pept_HybD-like_dom_sf"/>
</dbReference>
<dbReference type="InterPro" id="IPR000671">
    <property type="entry name" value="Peptidase_A31"/>
</dbReference>
<dbReference type="NCBIfam" id="TIGR00072">
    <property type="entry name" value="hydrog_prot"/>
    <property type="match status" value="1"/>
</dbReference>
<gene>
    <name evidence="5" type="ORF">U3653_18035</name>
</gene>
<dbReference type="Proteomes" id="UP001348098">
    <property type="component" value="Unassembled WGS sequence"/>
</dbReference>
<evidence type="ECO:0000256" key="4">
    <source>
        <dbReference type="ARBA" id="ARBA00022801"/>
    </source>
</evidence>
<evidence type="ECO:0000256" key="3">
    <source>
        <dbReference type="ARBA" id="ARBA00022750"/>
    </source>
</evidence>
<dbReference type="RefSeq" id="WP_195081305.1">
    <property type="nucleotide sequence ID" value="NZ_JAYESH010000006.1"/>
</dbReference>
<evidence type="ECO:0000313" key="6">
    <source>
        <dbReference type="Proteomes" id="UP001348098"/>
    </source>
</evidence>
<dbReference type="EMBL" id="JAYKYQ010000007">
    <property type="protein sequence ID" value="MEB3511933.1"/>
    <property type="molecule type" value="Genomic_DNA"/>
</dbReference>
<evidence type="ECO:0000256" key="1">
    <source>
        <dbReference type="ARBA" id="ARBA00006814"/>
    </source>
</evidence>
<comment type="similarity">
    <text evidence="1">Belongs to the peptidase A31 family.</text>
</comment>
<name>A0ABU6AWQ3_9NOCA</name>
<accession>A0ABU6AWQ3</accession>
<evidence type="ECO:0000256" key="2">
    <source>
        <dbReference type="ARBA" id="ARBA00022670"/>
    </source>
</evidence>
<proteinExistence type="inferred from homology"/>
<protein>
    <submittedName>
        <fullName evidence="5">Hydrogenase maturation protease</fullName>
    </submittedName>
</protein>
<comment type="caution">
    <text evidence="5">The sequence shown here is derived from an EMBL/GenBank/DDBJ whole genome shotgun (WGS) entry which is preliminary data.</text>
</comment>